<evidence type="ECO:0000256" key="5">
    <source>
        <dbReference type="ARBA" id="ARBA00022525"/>
    </source>
</evidence>
<dbReference type="PANTHER" id="PTHR42715">
    <property type="entry name" value="BETA-GLUCOSIDASE"/>
    <property type="match status" value="1"/>
</dbReference>
<dbReference type="InterPro" id="IPR036962">
    <property type="entry name" value="Glyco_hydro_3_N_sf"/>
</dbReference>
<dbReference type="SUPFAM" id="SSF51445">
    <property type="entry name" value="(Trans)glycosidases"/>
    <property type="match status" value="1"/>
</dbReference>
<dbReference type="EMBL" id="FQNC01000017">
    <property type="protein sequence ID" value="SGY20237.1"/>
    <property type="molecule type" value="Genomic_DNA"/>
</dbReference>
<comment type="subcellular location">
    <subcellularLocation>
        <location evidence="2">Secreted</location>
    </subcellularLocation>
</comment>
<evidence type="ECO:0000313" key="13">
    <source>
        <dbReference type="Proteomes" id="UP000249464"/>
    </source>
</evidence>
<name>A0A2X0NZ65_9BASI</name>
<evidence type="ECO:0000256" key="7">
    <source>
        <dbReference type="ARBA" id="ARBA00022801"/>
    </source>
</evidence>
<keyword evidence="13" id="KW-1185">Reference proteome</keyword>
<keyword evidence="5" id="KW-0964">Secreted</keyword>
<evidence type="ECO:0000256" key="4">
    <source>
        <dbReference type="ARBA" id="ARBA00012744"/>
    </source>
</evidence>
<reference evidence="12 13" key="1">
    <citation type="submission" date="2016-11" db="EMBL/GenBank/DDBJ databases">
        <authorList>
            <person name="Jaros S."/>
            <person name="Januszkiewicz K."/>
            <person name="Wedrychowicz H."/>
        </authorList>
    </citation>
    <scope>NUCLEOTIDE SEQUENCE [LARGE SCALE GENOMIC DNA]</scope>
</reference>
<dbReference type="InterPro" id="IPR050288">
    <property type="entry name" value="Cellulose_deg_GH3"/>
</dbReference>
<keyword evidence="7" id="KW-0378">Hydrolase</keyword>
<evidence type="ECO:0000259" key="11">
    <source>
        <dbReference type="Pfam" id="PF00933"/>
    </source>
</evidence>
<feature type="compositionally biased region" description="Basic and acidic residues" evidence="10">
    <location>
        <begin position="9"/>
        <end position="18"/>
    </location>
</feature>
<comment type="function">
    <text evidence="9">Beta-glucosidases are one of a number of cellulolytic enzymes involved in the degradation of cellulosic biomass. Catalyzes the last step releasing glucose from the inhibitory cellobiose.</text>
</comment>
<evidence type="ECO:0000256" key="3">
    <source>
        <dbReference type="ARBA" id="ARBA00005336"/>
    </source>
</evidence>
<evidence type="ECO:0000256" key="10">
    <source>
        <dbReference type="SAM" id="MobiDB-lite"/>
    </source>
</evidence>
<evidence type="ECO:0000256" key="2">
    <source>
        <dbReference type="ARBA" id="ARBA00004613"/>
    </source>
</evidence>
<keyword evidence="6" id="KW-0732">Signal</keyword>
<feature type="compositionally biased region" description="Basic and acidic residues" evidence="10">
    <location>
        <begin position="25"/>
        <end position="53"/>
    </location>
</feature>
<keyword evidence="8" id="KW-0326">Glycosidase</keyword>
<proteinExistence type="inferred from homology"/>
<evidence type="ECO:0000256" key="1">
    <source>
        <dbReference type="ARBA" id="ARBA00000448"/>
    </source>
</evidence>
<dbReference type="PANTHER" id="PTHR42715:SF12">
    <property type="entry name" value="BETA-GLUCOSIDASE G-RELATED"/>
    <property type="match status" value="1"/>
</dbReference>
<dbReference type="AlphaFoldDB" id="A0A2X0NZ65"/>
<evidence type="ECO:0000313" key="12">
    <source>
        <dbReference type="EMBL" id="SGY20237.1"/>
    </source>
</evidence>
<protein>
    <recommendedName>
        <fullName evidence="4">beta-glucosidase</fullName>
        <ecNumber evidence="4">3.2.1.21</ecNumber>
    </recommendedName>
</protein>
<dbReference type="PRINTS" id="PR00133">
    <property type="entry name" value="GLHYDRLASE3"/>
</dbReference>
<dbReference type="Pfam" id="PF00933">
    <property type="entry name" value="Glyco_hydro_3"/>
    <property type="match status" value="1"/>
</dbReference>
<comment type="catalytic activity">
    <reaction evidence="1">
        <text>Hydrolysis of terminal, non-reducing beta-D-glucosyl residues with release of beta-D-glucose.</text>
        <dbReference type="EC" id="3.2.1.21"/>
    </reaction>
</comment>
<evidence type="ECO:0000256" key="6">
    <source>
        <dbReference type="ARBA" id="ARBA00022729"/>
    </source>
</evidence>
<gene>
    <name evidence="12" type="primary">BQ5605_C017g08543</name>
    <name evidence="12" type="ORF">BQ5605_C017G08543</name>
</gene>
<dbReference type="Proteomes" id="UP000249464">
    <property type="component" value="Unassembled WGS sequence"/>
</dbReference>
<evidence type="ECO:0000256" key="8">
    <source>
        <dbReference type="ARBA" id="ARBA00023295"/>
    </source>
</evidence>
<feature type="region of interest" description="Disordered" evidence="10">
    <location>
        <begin position="1"/>
        <end position="53"/>
    </location>
</feature>
<dbReference type="EC" id="3.2.1.21" evidence="4"/>
<comment type="similarity">
    <text evidence="3">Belongs to the glycosyl hydrolase 3 family.</text>
</comment>
<dbReference type="STRING" id="796604.A0A2X0NZ65"/>
<dbReference type="GO" id="GO:0005576">
    <property type="term" value="C:extracellular region"/>
    <property type="evidence" value="ECO:0007669"/>
    <property type="project" value="UniProtKB-SubCell"/>
</dbReference>
<organism evidence="12 13">
    <name type="scientific">Microbotryum silenes-dioicae</name>
    <dbReference type="NCBI Taxonomy" id="796604"/>
    <lineage>
        <taxon>Eukaryota</taxon>
        <taxon>Fungi</taxon>
        <taxon>Dikarya</taxon>
        <taxon>Basidiomycota</taxon>
        <taxon>Pucciniomycotina</taxon>
        <taxon>Microbotryomycetes</taxon>
        <taxon>Microbotryales</taxon>
        <taxon>Microbotryaceae</taxon>
        <taxon>Microbotryum</taxon>
    </lineage>
</organism>
<evidence type="ECO:0000256" key="9">
    <source>
        <dbReference type="ARBA" id="ARBA00024983"/>
    </source>
</evidence>
<dbReference type="GO" id="GO:0009251">
    <property type="term" value="P:glucan catabolic process"/>
    <property type="evidence" value="ECO:0007669"/>
    <property type="project" value="TreeGrafter"/>
</dbReference>
<dbReference type="GO" id="GO:0008422">
    <property type="term" value="F:beta-glucosidase activity"/>
    <property type="evidence" value="ECO:0007669"/>
    <property type="project" value="UniProtKB-EC"/>
</dbReference>
<dbReference type="InterPro" id="IPR001764">
    <property type="entry name" value="Glyco_hydro_3_N"/>
</dbReference>
<sequence>MPDPADTVGTHDVDHEPANELPLALEKEDDRLETVDQVDERRGKNERSKKIDHDEEADVIACAKAKHHVANEQEHYRRGSGAIISFTNTDDRVMHEVYNHPFSESIRAGVGSIMCSYNRINQTHACENSYLMNKLAKQDLAFHGFVVSDWSPQPSGVSSALAGLDMSMPGFRSYTEGLDNQQNPAKSYYPLKLFPINQWELVK</sequence>
<dbReference type="Gene3D" id="3.20.20.300">
    <property type="entry name" value="Glycoside hydrolase, family 3, N-terminal domain"/>
    <property type="match status" value="1"/>
</dbReference>
<accession>A0A2X0NZ65</accession>
<dbReference type="InterPro" id="IPR017853">
    <property type="entry name" value="GH"/>
</dbReference>
<feature type="domain" description="Glycoside hydrolase family 3 N-terminal" evidence="11">
    <location>
        <begin position="64"/>
        <end position="151"/>
    </location>
</feature>